<dbReference type="EMBL" id="FP929056">
    <property type="protein sequence ID" value="CBL28174.1"/>
    <property type="molecule type" value="Genomic_DNA"/>
</dbReference>
<feature type="binding site" evidence="7">
    <location>
        <position position="113"/>
    </location>
    <ligand>
        <name>Zn(2+)</name>
        <dbReference type="ChEBI" id="CHEBI:29105"/>
    </ligand>
</feature>
<comment type="cofactor">
    <cofactor evidence="8">
        <name>Mn(2+)</name>
        <dbReference type="ChEBI" id="CHEBI:29035"/>
    </cofactor>
    <cofactor evidence="8">
        <name>Fe(2+)</name>
        <dbReference type="ChEBI" id="CHEBI:29033"/>
    </cofactor>
    <text evidence="8">Binds 1 Mn(2+) or Fe(2+) ion per subunit.</text>
</comment>
<dbReference type="RefSeq" id="WP_015556321.1">
    <property type="nucleotide sequence ID" value="NC_021038.1"/>
</dbReference>
<organism evidence="10 11">
    <name type="scientific">Fretibacterium fastidiosum</name>
    <dbReference type="NCBI Taxonomy" id="651822"/>
    <lineage>
        <taxon>Bacteria</taxon>
        <taxon>Thermotogati</taxon>
        <taxon>Synergistota</taxon>
        <taxon>Synergistia</taxon>
        <taxon>Synergistales</taxon>
        <taxon>Aminobacteriaceae</taxon>
        <taxon>Fretibacterium</taxon>
    </lineage>
</organism>
<keyword evidence="7" id="KW-0479">Metal-binding</keyword>
<reference evidence="11" key="1">
    <citation type="submission" date="2010-03" db="EMBL/GenBank/DDBJ databases">
        <title>The genome sequence of Synergistetes sp. SGP1.</title>
        <authorList>
            <consortium name="metaHIT consortium -- http://www.metahit.eu/"/>
            <person name="Pajon A."/>
            <person name="Turner K."/>
            <person name="Parkhill J."/>
            <person name="Wade W."/>
            <person name="Vartoukian S."/>
        </authorList>
    </citation>
    <scope>NUCLEOTIDE SEQUENCE [LARGE SCALE GENOMIC DNA]</scope>
    <source>
        <strain evidence="11">SGP1</strain>
    </source>
</reference>
<evidence type="ECO:0000256" key="2">
    <source>
        <dbReference type="ARBA" id="ARBA00022491"/>
    </source>
</evidence>
<feature type="binding site" evidence="7">
    <location>
        <position position="76"/>
    </location>
    <ligand>
        <name>Zn(2+)</name>
        <dbReference type="ChEBI" id="CHEBI:29105"/>
    </ligand>
</feature>
<evidence type="ECO:0000256" key="9">
    <source>
        <dbReference type="SAM" id="MobiDB-lite"/>
    </source>
</evidence>
<keyword evidence="6" id="KW-0804">Transcription</keyword>
<dbReference type="GO" id="GO:0008270">
    <property type="term" value="F:zinc ion binding"/>
    <property type="evidence" value="ECO:0007669"/>
    <property type="project" value="TreeGrafter"/>
</dbReference>
<dbReference type="Pfam" id="PF01475">
    <property type="entry name" value="FUR"/>
    <property type="match status" value="1"/>
</dbReference>
<dbReference type="InterPro" id="IPR002481">
    <property type="entry name" value="FUR"/>
</dbReference>
<dbReference type="Gene3D" id="1.10.10.10">
    <property type="entry name" value="Winged helix-like DNA-binding domain superfamily/Winged helix DNA-binding domain"/>
    <property type="match status" value="1"/>
</dbReference>
<dbReference type="InterPro" id="IPR036390">
    <property type="entry name" value="WH_DNA-bd_sf"/>
</dbReference>
<sequence length="142" mass="16244">MTKYASGILDIVSRPGGHLTAEQIFWEMKRRHPAIVMATVYNNLNALCAQGAIRRLRLEGQPDRYDRTIRHDHMICRRCGELTDVFIGDLTDRLRAETGLEVDFYELKISWICKKCREKEASAEREERSDSTGRERGAGSAS</sequence>
<evidence type="ECO:0000313" key="11">
    <source>
        <dbReference type="Proteomes" id="UP000008957"/>
    </source>
</evidence>
<dbReference type="PANTHER" id="PTHR33202">
    <property type="entry name" value="ZINC UPTAKE REGULATION PROTEIN"/>
    <property type="match status" value="1"/>
</dbReference>
<dbReference type="InterPro" id="IPR043135">
    <property type="entry name" value="Fur_C"/>
</dbReference>
<evidence type="ECO:0000313" key="10">
    <source>
        <dbReference type="EMBL" id="CBL28174.1"/>
    </source>
</evidence>
<keyword evidence="11" id="KW-1185">Reference proteome</keyword>
<reference evidence="10 11" key="2">
    <citation type="submission" date="2010-03" db="EMBL/GenBank/DDBJ databases">
        <authorList>
            <person name="Pajon A."/>
        </authorList>
    </citation>
    <scope>NUCLEOTIDE SEQUENCE [LARGE SCALE GENOMIC DNA]</scope>
    <source>
        <strain evidence="10 11">SGP1</strain>
    </source>
</reference>
<evidence type="ECO:0000256" key="5">
    <source>
        <dbReference type="ARBA" id="ARBA00023125"/>
    </source>
</evidence>
<feature type="binding site" evidence="7">
    <location>
        <position position="116"/>
    </location>
    <ligand>
        <name>Zn(2+)</name>
        <dbReference type="ChEBI" id="CHEBI:29105"/>
    </ligand>
</feature>
<keyword evidence="3 7" id="KW-0862">Zinc</keyword>
<gene>
    <name evidence="10" type="ORF">SY1_08930</name>
</gene>
<dbReference type="GO" id="GO:0045892">
    <property type="term" value="P:negative regulation of DNA-templated transcription"/>
    <property type="evidence" value="ECO:0007669"/>
    <property type="project" value="TreeGrafter"/>
</dbReference>
<dbReference type="GO" id="GO:0000976">
    <property type="term" value="F:transcription cis-regulatory region binding"/>
    <property type="evidence" value="ECO:0007669"/>
    <property type="project" value="TreeGrafter"/>
</dbReference>
<evidence type="ECO:0000256" key="7">
    <source>
        <dbReference type="PIRSR" id="PIRSR602481-1"/>
    </source>
</evidence>
<dbReference type="Gene3D" id="3.30.1490.190">
    <property type="match status" value="1"/>
</dbReference>
<keyword evidence="2" id="KW-0678">Repressor</keyword>
<dbReference type="PANTHER" id="PTHR33202:SF7">
    <property type="entry name" value="FERRIC UPTAKE REGULATION PROTEIN"/>
    <property type="match status" value="1"/>
</dbReference>
<dbReference type="GO" id="GO:0003700">
    <property type="term" value="F:DNA-binding transcription factor activity"/>
    <property type="evidence" value="ECO:0007669"/>
    <property type="project" value="InterPro"/>
</dbReference>
<keyword evidence="4" id="KW-0805">Transcription regulation</keyword>
<comment type="similarity">
    <text evidence="1">Belongs to the Fur family.</text>
</comment>
<dbReference type="SUPFAM" id="SSF46785">
    <property type="entry name" value="Winged helix' DNA-binding domain"/>
    <property type="match status" value="1"/>
</dbReference>
<dbReference type="CDD" id="cd07153">
    <property type="entry name" value="Fur_like"/>
    <property type="match status" value="1"/>
</dbReference>
<comment type="cofactor">
    <cofactor evidence="7">
        <name>Zn(2+)</name>
        <dbReference type="ChEBI" id="CHEBI:29105"/>
    </cofactor>
    <text evidence="7">Binds 1 zinc ion per subunit.</text>
</comment>
<proteinExistence type="inferred from homology"/>
<dbReference type="InterPro" id="IPR036388">
    <property type="entry name" value="WH-like_DNA-bd_sf"/>
</dbReference>
<dbReference type="KEGG" id="sbr:SY1_08930"/>
<keyword evidence="8" id="KW-0408">Iron</keyword>
<evidence type="ECO:0000256" key="3">
    <source>
        <dbReference type="ARBA" id="ARBA00022833"/>
    </source>
</evidence>
<feature type="region of interest" description="Disordered" evidence="9">
    <location>
        <begin position="118"/>
        <end position="142"/>
    </location>
</feature>
<evidence type="ECO:0000256" key="4">
    <source>
        <dbReference type="ARBA" id="ARBA00023015"/>
    </source>
</evidence>
<evidence type="ECO:0000256" key="8">
    <source>
        <dbReference type="PIRSR" id="PIRSR602481-2"/>
    </source>
</evidence>
<dbReference type="AlphaFoldDB" id="A0AB94IWW2"/>
<accession>A0AB94IWW2</accession>
<evidence type="ECO:0000256" key="6">
    <source>
        <dbReference type="ARBA" id="ARBA00023163"/>
    </source>
</evidence>
<protein>
    <submittedName>
        <fullName evidence="10">Fe2+/Zn2+ uptake regulation proteins</fullName>
    </submittedName>
</protein>
<feature type="binding site" evidence="8">
    <location>
        <position position="72"/>
    </location>
    <ligand>
        <name>Fe cation</name>
        <dbReference type="ChEBI" id="CHEBI:24875"/>
    </ligand>
</feature>
<name>A0AB94IWW2_9BACT</name>
<evidence type="ECO:0000256" key="1">
    <source>
        <dbReference type="ARBA" id="ARBA00007957"/>
    </source>
</evidence>
<dbReference type="Proteomes" id="UP000008957">
    <property type="component" value="Chromosome"/>
</dbReference>
<feature type="binding site" evidence="7">
    <location>
        <position position="79"/>
    </location>
    <ligand>
        <name>Zn(2+)</name>
        <dbReference type="ChEBI" id="CHEBI:29105"/>
    </ligand>
</feature>
<keyword evidence="5" id="KW-0238">DNA-binding</keyword>
<dbReference type="GO" id="GO:1900376">
    <property type="term" value="P:regulation of secondary metabolite biosynthetic process"/>
    <property type="evidence" value="ECO:0007669"/>
    <property type="project" value="TreeGrafter"/>
</dbReference>